<dbReference type="AlphaFoldDB" id="A0A1T5ABH3"/>
<protein>
    <submittedName>
        <fullName evidence="1">Uncharacterized protein</fullName>
    </submittedName>
</protein>
<dbReference type="Proteomes" id="UP000190044">
    <property type="component" value="Unassembled WGS sequence"/>
</dbReference>
<accession>A0A1T5ABH3</accession>
<reference evidence="2" key="1">
    <citation type="submission" date="2017-02" db="EMBL/GenBank/DDBJ databases">
        <authorList>
            <person name="Varghese N."/>
            <person name="Submissions S."/>
        </authorList>
    </citation>
    <scope>NUCLEOTIDE SEQUENCE [LARGE SCALE GENOMIC DNA]</scope>
    <source>
        <strain evidence="2">R11H</strain>
    </source>
</reference>
<evidence type="ECO:0000313" key="1">
    <source>
        <dbReference type="EMBL" id="SKB32314.1"/>
    </source>
</evidence>
<gene>
    <name evidence="1" type="ORF">SAMN06295937_100365</name>
</gene>
<proteinExistence type="predicted"/>
<organism evidence="1 2">
    <name type="scientific">Sphingopyxis flava</name>
    <dbReference type="NCBI Taxonomy" id="1507287"/>
    <lineage>
        <taxon>Bacteria</taxon>
        <taxon>Pseudomonadati</taxon>
        <taxon>Pseudomonadota</taxon>
        <taxon>Alphaproteobacteria</taxon>
        <taxon>Sphingomonadales</taxon>
        <taxon>Sphingomonadaceae</taxon>
        <taxon>Sphingopyxis</taxon>
    </lineage>
</organism>
<dbReference type="EMBL" id="FUYP01000003">
    <property type="protein sequence ID" value="SKB32314.1"/>
    <property type="molecule type" value="Genomic_DNA"/>
</dbReference>
<evidence type="ECO:0000313" key="2">
    <source>
        <dbReference type="Proteomes" id="UP000190044"/>
    </source>
</evidence>
<dbReference type="RefSeq" id="WP_079637259.1">
    <property type="nucleotide sequence ID" value="NZ_FUYP01000003.1"/>
</dbReference>
<keyword evidence="2" id="KW-1185">Reference proteome</keyword>
<dbReference type="OrthoDB" id="8456254at2"/>
<sequence>MTTKVTVDAHAGWPVEVTARYGEPDQPKSVSVHIVEAGSAQDFYIHSGLEILNVRELKRQAE</sequence>
<name>A0A1T5ABH3_9SPHN</name>